<evidence type="ECO:0000259" key="10">
    <source>
        <dbReference type="SMART" id="SM00479"/>
    </source>
</evidence>
<gene>
    <name evidence="11" type="ORF">FRX31_014242</name>
</gene>
<dbReference type="GO" id="GO:0005634">
    <property type="term" value="C:nucleus"/>
    <property type="evidence" value="ECO:0007669"/>
    <property type="project" value="UniProtKB-SubCell"/>
</dbReference>
<evidence type="ECO:0000256" key="8">
    <source>
        <dbReference type="SAM" id="Coils"/>
    </source>
</evidence>
<dbReference type="Pfam" id="PF00929">
    <property type="entry name" value="RNase_T"/>
    <property type="match status" value="1"/>
</dbReference>
<keyword evidence="6" id="KW-0539">Nucleus</keyword>
<name>A0A7J6WFE3_THATH</name>
<dbReference type="InterPro" id="IPR034922">
    <property type="entry name" value="REX1-like_exo"/>
</dbReference>
<dbReference type="CDD" id="cd06145">
    <property type="entry name" value="REX1_like"/>
    <property type="match status" value="1"/>
</dbReference>
<evidence type="ECO:0000313" key="12">
    <source>
        <dbReference type="Proteomes" id="UP000554482"/>
    </source>
</evidence>
<evidence type="ECO:0000256" key="7">
    <source>
        <dbReference type="ARBA" id="ARBA00053817"/>
    </source>
</evidence>
<evidence type="ECO:0000256" key="4">
    <source>
        <dbReference type="ARBA" id="ARBA00022801"/>
    </source>
</evidence>
<dbReference type="SUPFAM" id="SSF53098">
    <property type="entry name" value="Ribonuclease H-like"/>
    <property type="match status" value="1"/>
</dbReference>
<evidence type="ECO:0000256" key="3">
    <source>
        <dbReference type="ARBA" id="ARBA00022722"/>
    </source>
</evidence>
<protein>
    <submittedName>
        <fullName evidence="11">Small rna degrading nuclease</fullName>
    </submittedName>
</protein>
<comment type="similarity">
    <text evidence="2">Belongs to the REXO1/REXO3 family.</text>
</comment>
<organism evidence="11 12">
    <name type="scientific">Thalictrum thalictroides</name>
    <name type="common">Rue-anemone</name>
    <name type="synonym">Anemone thalictroides</name>
    <dbReference type="NCBI Taxonomy" id="46969"/>
    <lineage>
        <taxon>Eukaryota</taxon>
        <taxon>Viridiplantae</taxon>
        <taxon>Streptophyta</taxon>
        <taxon>Embryophyta</taxon>
        <taxon>Tracheophyta</taxon>
        <taxon>Spermatophyta</taxon>
        <taxon>Magnoliopsida</taxon>
        <taxon>Ranunculales</taxon>
        <taxon>Ranunculaceae</taxon>
        <taxon>Thalictroideae</taxon>
        <taxon>Thalictrum</taxon>
    </lineage>
</organism>
<comment type="function">
    <text evidence="7">3'-5' exonuclease degrading single-stranded small RNAs.</text>
</comment>
<dbReference type="InterPro" id="IPR012337">
    <property type="entry name" value="RNaseH-like_sf"/>
</dbReference>
<evidence type="ECO:0000256" key="9">
    <source>
        <dbReference type="SAM" id="MobiDB-lite"/>
    </source>
</evidence>
<feature type="compositionally biased region" description="Basic and acidic residues" evidence="9">
    <location>
        <begin position="524"/>
        <end position="539"/>
    </location>
</feature>
<comment type="caution">
    <text evidence="11">The sequence shown here is derived from an EMBL/GenBank/DDBJ whole genome shotgun (WGS) entry which is preliminary data.</text>
</comment>
<comment type="subcellular location">
    <subcellularLocation>
        <location evidence="1">Nucleus</location>
    </subcellularLocation>
</comment>
<dbReference type="InterPro" id="IPR047021">
    <property type="entry name" value="REXO1/3/4-like"/>
</dbReference>
<dbReference type="GO" id="GO:0003676">
    <property type="term" value="F:nucleic acid binding"/>
    <property type="evidence" value="ECO:0007669"/>
    <property type="project" value="InterPro"/>
</dbReference>
<feature type="coiled-coil region" evidence="8">
    <location>
        <begin position="550"/>
        <end position="577"/>
    </location>
</feature>
<dbReference type="SMART" id="SM00479">
    <property type="entry name" value="EXOIII"/>
    <property type="match status" value="1"/>
</dbReference>
<sequence>MAASVNSLTPQRFLPPNSSKPINKELKPNKFNFPLKGVSKKSTFLRTNNRKWIIGSITDELDVIPVQSNDLIDQQEGVLVRIEIERDEEQSGLQVGGFANEGRFSFEGAGEVLVAVVKMAQKKKLKGDKGDWKEFLKAHDRKMGDTVSDPAKRSIDDLVTFLKTFSDEEDLKFLANMSHTVSNCKSIAQLTTSSTETESPQERLVRATLQHPDYLVNYSFCPKNEEWVVTKPSKSSKEAKSTSIVSVDCEMVLCEDDSEAVVQVCVVDQNMEVKLNELVRPNKAVANYRTEITGISAKDLEGVTCSLPDIQRKMKKLLRHGTILVGHGLNNDLKALKLDHARVVDTSYIFATPACRKPSLNDLCKNVLGYEVRKDGAPHNCLDDARAAMKLVLFKLESGIDSGVGQSVKDVPESESAKLLLHRIPKSVPQNELRKIFPGFTVELQRRMNVGKPQKNYAVVAVFKNPNEANEAFDSIEREEEKDCKGLRQKLVLFEYSAERPATLYVRKMLPDDPHVQSTGSKKRSADLDNRKELKKPKIDSSQCEHTIEIERLKTELRQRDEEVANMQKIIAALTRKQGL</sequence>
<evidence type="ECO:0000256" key="6">
    <source>
        <dbReference type="ARBA" id="ARBA00023242"/>
    </source>
</evidence>
<reference evidence="11 12" key="1">
    <citation type="submission" date="2020-06" db="EMBL/GenBank/DDBJ databases">
        <title>Transcriptomic and genomic resources for Thalictrum thalictroides and T. hernandezii: Facilitating candidate gene discovery in an emerging model plant lineage.</title>
        <authorList>
            <person name="Arias T."/>
            <person name="Riano-Pachon D.M."/>
            <person name="Di Stilio V.S."/>
        </authorList>
    </citation>
    <scope>NUCLEOTIDE SEQUENCE [LARGE SCALE GENOMIC DNA]</scope>
    <source>
        <strain evidence="12">cv. WT478/WT964</strain>
        <tissue evidence="11">Leaves</tissue>
    </source>
</reference>
<dbReference type="OrthoDB" id="16516at2759"/>
<dbReference type="GO" id="GO:0004527">
    <property type="term" value="F:exonuclease activity"/>
    <property type="evidence" value="ECO:0007669"/>
    <property type="project" value="UniProtKB-KW"/>
</dbReference>
<dbReference type="InterPro" id="IPR036397">
    <property type="entry name" value="RNaseH_sf"/>
</dbReference>
<dbReference type="EMBL" id="JABWDY010016335">
    <property type="protein sequence ID" value="KAF5196174.1"/>
    <property type="molecule type" value="Genomic_DNA"/>
</dbReference>
<keyword evidence="3" id="KW-0540">Nuclease</keyword>
<dbReference type="InterPro" id="IPR013520">
    <property type="entry name" value="Ribonucl_H"/>
</dbReference>
<evidence type="ECO:0000256" key="1">
    <source>
        <dbReference type="ARBA" id="ARBA00004123"/>
    </source>
</evidence>
<feature type="region of interest" description="Disordered" evidence="9">
    <location>
        <begin position="512"/>
        <end position="540"/>
    </location>
</feature>
<accession>A0A7J6WFE3</accession>
<keyword evidence="5" id="KW-0269">Exonuclease</keyword>
<keyword evidence="8" id="KW-0175">Coiled coil</keyword>
<dbReference type="PANTHER" id="PTHR12801">
    <property type="entry name" value="RNA EXONUCLEASE REXO1 / RECO3 FAMILY MEMBER-RELATED"/>
    <property type="match status" value="1"/>
</dbReference>
<dbReference type="PANTHER" id="PTHR12801:SF115">
    <property type="entry name" value="FI18136P1-RELATED"/>
    <property type="match status" value="1"/>
</dbReference>
<feature type="compositionally biased region" description="Polar residues" evidence="9">
    <location>
        <begin position="1"/>
        <end position="21"/>
    </location>
</feature>
<feature type="region of interest" description="Disordered" evidence="9">
    <location>
        <begin position="1"/>
        <end position="26"/>
    </location>
</feature>
<evidence type="ECO:0000256" key="5">
    <source>
        <dbReference type="ARBA" id="ARBA00022839"/>
    </source>
</evidence>
<feature type="domain" description="Exonuclease" evidence="10">
    <location>
        <begin position="243"/>
        <end position="401"/>
    </location>
</feature>
<keyword evidence="4" id="KW-0378">Hydrolase</keyword>
<evidence type="ECO:0000313" key="11">
    <source>
        <dbReference type="EMBL" id="KAF5196174.1"/>
    </source>
</evidence>
<keyword evidence="12" id="KW-1185">Reference proteome</keyword>
<dbReference type="FunFam" id="3.30.420.10:FF:000080">
    <property type="entry name" value="Small RNA degrading nuclease 3"/>
    <property type="match status" value="1"/>
</dbReference>
<dbReference type="Proteomes" id="UP000554482">
    <property type="component" value="Unassembled WGS sequence"/>
</dbReference>
<proteinExistence type="inferred from homology"/>
<dbReference type="AlphaFoldDB" id="A0A7J6WFE3"/>
<evidence type="ECO:0000256" key="2">
    <source>
        <dbReference type="ARBA" id="ARBA00006357"/>
    </source>
</evidence>
<dbReference type="Gene3D" id="3.30.420.10">
    <property type="entry name" value="Ribonuclease H-like superfamily/Ribonuclease H"/>
    <property type="match status" value="1"/>
</dbReference>